<evidence type="ECO:0000313" key="5">
    <source>
        <dbReference type="EMBL" id="URI07226.1"/>
    </source>
</evidence>
<gene>
    <name evidence="5" type="ORF">MW290_00955</name>
</gene>
<dbReference type="RefSeq" id="WP_250195491.1">
    <property type="nucleotide sequence ID" value="NZ_CP097635.1"/>
</dbReference>
<evidence type="ECO:0000256" key="2">
    <source>
        <dbReference type="SAM" id="MobiDB-lite"/>
    </source>
</evidence>
<dbReference type="InterPro" id="IPR029052">
    <property type="entry name" value="Metallo-depent_PP-like"/>
</dbReference>
<evidence type="ECO:0000313" key="6">
    <source>
        <dbReference type="Proteomes" id="UP001056201"/>
    </source>
</evidence>
<dbReference type="InterPro" id="IPR019079">
    <property type="entry name" value="Capsule_synth_CapA"/>
</dbReference>
<comment type="similarity">
    <text evidence="1">Belongs to the CapA family.</text>
</comment>
<organism evidence="5 6">
    <name type="scientific">Aquincola tertiaricarbonis</name>
    <dbReference type="NCBI Taxonomy" id="391953"/>
    <lineage>
        <taxon>Bacteria</taxon>
        <taxon>Pseudomonadati</taxon>
        <taxon>Pseudomonadota</taxon>
        <taxon>Betaproteobacteria</taxon>
        <taxon>Burkholderiales</taxon>
        <taxon>Sphaerotilaceae</taxon>
        <taxon>Aquincola</taxon>
    </lineage>
</organism>
<dbReference type="PANTHER" id="PTHR33393:SF13">
    <property type="entry name" value="PGA BIOSYNTHESIS PROTEIN CAPA"/>
    <property type="match status" value="1"/>
</dbReference>
<evidence type="ECO:0000259" key="4">
    <source>
        <dbReference type="SMART" id="SM00854"/>
    </source>
</evidence>
<accession>A0ABY4S5R7</accession>
<dbReference type="SMART" id="SM00854">
    <property type="entry name" value="PGA_cap"/>
    <property type="match status" value="1"/>
</dbReference>
<dbReference type="Proteomes" id="UP001056201">
    <property type="component" value="Chromosome 1"/>
</dbReference>
<sequence>MRLRHTNALLAAPLAALVCAATAGPLRAQTAEAAPTELLCGARTGDITATLRVAATTDALAATAVAVGERFELRALALADAAQPGRIARVVVTVVDTDEPAQPFVLAQSRWSASGQAVLDGSSAWSPSLSGWQRSYSPALGRELAWGCALAQAGARPAGWEQVDATLAPDLPAAPPGPTATPTAAPTSPETRTVRLAWMGDVMLADGPGRLIARGIDPFGQVSAALKQADLRIANLECVVADNGRALRKPWTFRAHPRTLPVLQRHVDAVSLANNHSGDFGPQAFAQMLARLQQAGLPYFGGGENLRQAHRPLILQRNGLRIALLGYDEMFPRQFEAGEQRPGVAWAEEERMVAGVRAARQMADVVIPYLHWGQEDSASAHARQRALARLLIEAGADAVVGTHPHVRQDTELINGKPVIYSLGNFVFDGFSDADNNTGSLLWMTVGARGVIDWQLQPVFIDRDGRPRLAQGR</sequence>
<dbReference type="CDD" id="cd07381">
    <property type="entry name" value="MPP_CapA"/>
    <property type="match status" value="1"/>
</dbReference>
<reference evidence="5" key="1">
    <citation type="submission" date="2022-05" db="EMBL/GenBank/DDBJ databases">
        <title>An RpoN-dependent PEP-CTERM gene is involved in floc formation of an Aquincola tertiaricarbonis strain.</title>
        <authorList>
            <person name="Qiu D."/>
            <person name="Xia M."/>
        </authorList>
    </citation>
    <scope>NUCLEOTIDE SEQUENCE</scope>
    <source>
        <strain evidence="5">RN12</strain>
    </source>
</reference>
<dbReference type="EMBL" id="CP097635">
    <property type="protein sequence ID" value="URI07226.1"/>
    <property type="molecule type" value="Genomic_DNA"/>
</dbReference>
<dbReference type="PANTHER" id="PTHR33393">
    <property type="entry name" value="POLYGLUTAMINE SYNTHESIS ACCESSORY PROTEIN RV0574C-RELATED"/>
    <property type="match status" value="1"/>
</dbReference>
<name>A0ABY4S5R7_AQUTE</name>
<dbReference type="Pfam" id="PF09587">
    <property type="entry name" value="PGA_cap"/>
    <property type="match status" value="1"/>
</dbReference>
<feature type="region of interest" description="Disordered" evidence="2">
    <location>
        <begin position="168"/>
        <end position="189"/>
    </location>
</feature>
<keyword evidence="3" id="KW-0732">Signal</keyword>
<dbReference type="SUPFAM" id="SSF56300">
    <property type="entry name" value="Metallo-dependent phosphatases"/>
    <property type="match status" value="1"/>
</dbReference>
<feature type="domain" description="Capsule synthesis protein CapA" evidence="4">
    <location>
        <begin position="195"/>
        <end position="429"/>
    </location>
</feature>
<evidence type="ECO:0000256" key="1">
    <source>
        <dbReference type="ARBA" id="ARBA00005662"/>
    </source>
</evidence>
<feature type="signal peptide" evidence="3">
    <location>
        <begin position="1"/>
        <end position="23"/>
    </location>
</feature>
<protein>
    <submittedName>
        <fullName evidence="5">CapA family protein</fullName>
    </submittedName>
</protein>
<feature type="chain" id="PRO_5047193843" evidence="3">
    <location>
        <begin position="24"/>
        <end position="472"/>
    </location>
</feature>
<keyword evidence="6" id="KW-1185">Reference proteome</keyword>
<feature type="compositionally biased region" description="Low complexity" evidence="2">
    <location>
        <begin position="180"/>
        <end position="189"/>
    </location>
</feature>
<dbReference type="Gene3D" id="3.60.21.10">
    <property type="match status" value="1"/>
</dbReference>
<proteinExistence type="inferred from homology"/>
<dbReference type="InterPro" id="IPR052169">
    <property type="entry name" value="CW_Biosynth-Accessory"/>
</dbReference>
<evidence type="ECO:0000256" key="3">
    <source>
        <dbReference type="SAM" id="SignalP"/>
    </source>
</evidence>